<dbReference type="InterPro" id="IPR036412">
    <property type="entry name" value="HAD-like_sf"/>
</dbReference>
<dbReference type="AlphaFoldDB" id="A0A1T5MC74"/>
<dbReference type="EMBL" id="FUZT01000013">
    <property type="protein sequence ID" value="SKC85594.1"/>
    <property type="molecule type" value="Genomic_DNA"/>
</dbReference>
<proteinExistence type="predicted"/>
<dbReference type="InterPro" id="IPR023214">
    <property type="entry name" value="HAD_sf"/>
</dbReference>
<reference evidence="1 2" key="1">
    <citation type="submission" date="2017-02" db="EMBL/GenBank/DDBJ databases">
        <authorList>
            <person name="Peterson S.W."/>
        </authorList>
    </citation>
    <scope>NUCLEOTIDE SEQUENCE [LARGE SCALE GENOMIC DNA]</scope>
    <source>
        <strain evidence="1 2">M1</strain>
    </source>
</reference>
<protein>
    <submittedName>
        <fullName evidence="1">Soluble P-type ATPase</fullName>
    </submittedName>
</protein>
<dbReference type="CDD" id="cd01427">
    <property type="entry name" value="HAD_like"/>
    <property type="match status" value="1"/>
</dbReference>
<gene>
    <name evidence="1" type="ORF">SAMN02194393_04397</name>
</gene>
<dbReference type="RefSeq" id="WP_079494698.1">
    <property type="nucleotide sequence ID" value="NZ_FUZT01000013.1"/>
</dbReference>
<accession>A0A1T5MC74</accession>
<evidence type="ECO:0000313" key="1">
    <source>
        <dbReference type="EMBL" id="SKC85594.1"/>
    </source>
</evidence>
<evidence type="ECO:0000313" key="2">
    <source>
        <dbReference type="Proteomes" id="UP000190285"/>
    </source>
</evidence>
<dbReference type="OrthoDB" id="159409at2"/>
<dbReference type="STRING" id="36842.SAMN02194393_04397"/>
<dbReference type="Proteomes" id="UP000190285">
    <property type="component" value="Unassembled WGS sequence"/>
</dbReference>
<organism evidence="1 2">
    <name type="scientific">Maledivibacter halophilus</name>
    <dbReference type="NCBI Taxonomy" id="36842"/>
    <lineage>
        <taxon>Bacteria</taxon>
        <taxon>Bacillati</taxon>
        <taxon>Bacillota</taxon>
        <taxon>Clostridia</taxon>
        <taxon>Peptostreptococcales</taxon>
        <taxon>Caminicellaceae</taxon>
        <taxon>Maledivibacter</taxon>
    </lineage>
</organism>
<dbReference type="SUPFAM" id="SSF56784">
    <property type="entry name" value="HAD-like"/>
    <property type="match status" value="1"/>
</dbReference>
<name>A0A1T5MC74_9FIRM</name>
<dbReference type="Gene3D" id="3.40.50.1000">
    <property type="entry name" value="HAD superfamily/HAD-like"/>
    <property type="match status" value="1"/>
</dbReference>
<keyword evidence="2" id="KW-1185">Reference proteome</keyword>
<sequence length="156" mass="17573">MIELNIPCYKKINIDNIIFDYNGTLAVDGRLIDGIKERLIEISKYVKPYIITADTFGTVRENFKDIDVEIKIISKENGSMDKFNLVKELGFERTIAVGNGNNDELMLRESVIGVGILGEEGLSSKALLASDIIIKDVKDIFDMITNKKRMIATLRK</sequence>